<accession>A0A951PDU3</accession>
<dbReference type="GO" id="GO:0005524">
    <property type="term" value="F:ATP binding"/>
    <property type="evidence" value="ECO:0007669"/>
    <property type="project" value="UniProtKB-KW"/>
</dbReference>
<feature type="compositionally biased region" description="Polar residues" evidence="1">
    <location>
        <begin position="828"/>
        <end position="844"/>
    </location>
</feature>
<dbReference type="Gene3D" id="3.40.50.300">
    <property type="entry name" value="P-loop containing nucleotide triphosphate hydrolases"/>
    <property type="match status" value="1"/>
</dbReference>
<keyword evidence="2" id="KW-0067">ATP-binding</keyword>
<reference evidence="2" key="1">
    <citation type="submission" date="2021-05" db="EMBL/GenBank/DDBJ databases">
        <authorList>
            <person name="Pietrasiak N."/>
            <person name="Ward R."/>
            <person name="Stajich J.E."/>
            <person name="Kurbessoian T."/>
        </authorList>
    </citation>
    <scope>NUCLEOTIDE SEQUENCE</scope>
    <source>
        <strain evidence="2">GSE-TBD4-15B</strain>
    </source>
</reference>
<keyword evidence="2" id="KW-0547">Nucleotide-binding</keyword>
<feature type="region of interest" description="Disordered" evidence="1">
    <location>
        <begin position="114"/>
        <end position="136"/>
    </location>
</feature>
<dbReference type="AlphaFoldDB" id="A0A951PDU3"/>
<dbReference type="SUPFAM" id="SSF52540">
    <property type="entry name" value="P-loop containing nucleoside triphosphate hydrolases"/>
    <property type="match status" value="1"/>
</dbReference>
<dbReference type="SUPFAM" id="SSF48452">
    <property type="entry name" value="TPR-like"/>
    <property type="match status" value="1"/>
</dbReference>
<gene>
    <name evidence="2" type="ORF">KME07_20325</name>
</gene>
<evidence type="ECO:0000313" key="2">
    <source>
        <dbReference type="EMBL" id="MBW4467781.1"/>
    </source>
</evidence>
<sequence length="844" mass="93724">MNPENAKIEALIDVAQKLLAAHSNKLLDLHEKVILRHILAGRSLKTVKAIMGNAIGYEQSTIERQIAPKLWKALGETSDGKAGGKVGGKAGGKTVGAKNVRLFLEEAEAKLSAELQPVPSPDRPADRPANFPPPALLDRSSHLPKRILHNLPQQPYNRFIGRQAEVARLLKLLLPSHAAPLICITGLGGVGKTSLTIACARRCLHASCAPEAPPNMPIFDMIIYSTAKQHHLTYSGLQTRRDPHQKDLVRQIIEMLDRNNLIEAQSSALSFEEQITLIYRVLAAYRTLLIVDNLEVVENQQDISDFLCDLPLSVKTIITTREGISGVPMRLSALPEDDGLSLVQSQAGELGVSLRSEDSKTLYQLTGGLPIAIDLAVGQLAWGYSMQEVQSRILQPTGHLAQYCFEGSVQSIHNQPAYWLLLATVLFPEPALRQALIATAIPDLETDLAEDAMVQLQTLSLITQARTAEGDSRYWIISLTRSYLLAELARQPQFEQAARSRWVNWYLDFSECYRSQDPAGWQGQFDGLDQEWENIQAVADYCMKVGNYADMLRLWQNLKPYFYITGRGTVCLRYWQIGLTWTKWLIDTATERQDWRIAGTAMFFQAWVLIEAGDPSGLHAASDLLEQAWNIREHQDLKEQANLARQIGLVQIKQQSYTQAQTWLSQSEAILEQAGLDERKRLECLSHTRYYQGWAYLDAGEIAAAKSHLTVARDYAQTLEMDRLAQVIETSIADVATAEAEFDLAARLLTKGLQIAETNADYRRVALIQLSFARLAQAQADRVTQQQYATAALAIFEQIGMTAEAERASALIAEDSQSARAVAIAKSQAKSPAKSQPRSQARSA</sequence>
<dbReference type="GO" id="GO:0043531">
    <property type="term" value="F:ADP binding"/>
    <property type="evidence" value="ECO:0007669"/>
    <property type="project" value="InterPro"/>
</dbReference>
<dbReference type="Proteomes" id="UP000707356">
    <property type="component" value="Unassembled WGS sequence"/>
</dbReference>
<dbReference type="PANTHER" id="PTHR47691:SF3">
    <property type="entry name" value="HTH-TYPE TRANSCRIPTIONAL REGULATOR RV0890C-RELATED"/>
    <property type="match status" value="1"/>
</dbReference>
<dbReference type="EMBL" id="JAHHHV010000080">
    <property type="protein sequence ID" value="MBW4467781.1"/>
    <property type="molecule type" value="Genomic_DNA"/>
</dbReference>
<evidence type="ECO:0000256" key="1">
    <source>
        <dbReference type="SAM" id="MobiDB-lite"/>
    </source>
</evidence>
<name>A0A951PDU3_9CYAN</name>
<comment type="caution">
    <text evidence="2">The sequence shown here is derived from an EMBL/GenBank/DDBJ whole genome shotgun (WGS) entry which is preliminary data.</text>
</comment>
<reference evidence="2" key="2">
    <citation type="journal article" date="2022" name="Microbiol. Resour. Announc.">
        <title>Metagenome Sequencing to Explore Phylogenomics of Terrestrial Cyanobacteria.</title>
        <authorList>
            <person name="Ward R.D."/>
            <person name="Stajich J.E."/>
            <person name="Johansen J.R."/>
            <person name="Huntemann M."/>
            <person name="Clum A."/>
            <person name="Foster B."/>
            <person name="Foster B."/>
            <person name="Roux S."/>
            <person name="Palaniappan K."/>
            <person name="Varghese N."/>
            <person name="Mukherjee S."/>
            <person name="Reddy T.B.K."/>
            <person name="Daum C."/>
            <person name="Copeland A."/>
            <person name="Chen I.A."/>
            <person name="Ivanova N.N."/>
            <person name="Kyrpides N.C."/>
            <person name="Shapiro N."/>
            <person name="Eloe-Fadrosh E.A."/>
            <person name="Pietrasiak N."/>
        </authorList>
    </citation>
    <scope>NUCLEOTIDE SEQUENCE</scope>
    <source>
        <strain evidence="2">GSE-TBD4-15B</strain>
    </source>
</reference>
<dbReference type="Gene3D" id="1.25.40.10">
    <property type="entry name" value="Tetratricopeptide repeat domain"/>
    <property type="match status" value="1"/>
</dbReference>
<organism evidence="2 3">
    <name type="scientific">Pegethrix bostrychoides GSE-TBD4-15B</name>
    <dbReference type="NCBI Taxonomy" id="2839662"/>
    <lineage>
        <taxon>Bacteria</taxon>
        <taxon>Bacillati</taxon>
        <taxon>Cyanobacteriota</taxon>
        <taxon>Cyanophyceae</taxon>
        <taxon>Oculatellales</taxon>
        <taxon>Oculatellaceae</taxon>
        <taxon>Pegethrix</taxon>
    </lineage>
</organism>
<evidence type="ECO:0000313" key="3">
    <source>
        <dbReference type="Proteomes" id="UP000707356"/>
    </source>
</evidence>
<dbReference type="InterPro" id="IPR027417">
    <property type="entry name" value="P-loop_NTPase"/>
</dbReference>
<feature type="region of interest" description="Disordered" evidence="1">
    <location>
        <begin position="823"/>
        <end position="844"/>
    </location>
</feature>
<proteinExistence type="predicted"/>
<protein>
    <submittedName>
        <fullName evidence="2">ATP-binding protein</fullName>
    </submittedName>
</protein>
<dbReference type="InterPro" id="IPR011990">
    <property type="entry name" value="TPR-like_helical_dom_sf"/>
</dbReference>
<dbReference type="PANTHER" id="PTHR47691">
    <property type="entry name" value="REGULATOR-RELATED"/>
    <property type="match status" value="1"/>
</dbReference>